<dbReference type="PANTHER" id="PTHR43819">
    <property type="entry name" value="ARCHAEAL-TYPE GLUTAMATE SYNTHASE [NADPH]"/>
    <property type="match status" value="1"/>
</dbReference>
<evidence type="ECO:0000256" key="2">
    <source>
        <dbReference type="PIRNR" id="PIRNR006429"/>
    </source>
</evidence>
<dbReference type="RefSeq" id="WP_382398598.1">
    <property type="nucleotide sequence ID" value="NZ_JBHTNH010000008.1"/>
</dbReference>
<dbReference type="PANTHER" id="PTHR43819:SF1">
    <property type="entry name" value="ARCHAEAL-TYPE GLUTAMATE SYNTHASE [NADPH]"/>
    <property type="match status" value="1"/>
</dbReference>
<dbReference type="Proteomes" id="UP001597178">
    <property type="component" value="Unassembled WGS sequence"/>
</dbReference>
<evidence type="ECO:0000256" key="1">
    <source>
        <dbReference type="ARBA" id="ARBA00009716"/>
    </source>
</evidence>
<sequence length="538" mass="60097">MNVADIMTVIGFVVVTVIVLMLLIIAVYIFFVDRTQRQHPVLRNYPVVGRARYFFEKIGPELRQYFFNNDREGKPISRDEYQHIVKKAKYKRDVEGFGSQRDFEKEGYYIRNSMFPKLTEELKMDRETKLTTNRYLLTKDPLFTQREEHLEEEQSPVYLLDEDDAIVIGDSTCREPFRVRGQIGMSAMSYGSLGERAITALSEGLAMAKGAWMNTGEGGLSDYHLKGGGDLIMQIGPGMFGLRDKEGNFNWDELKEKSQIPQLKAFEVKLGQGAKTRGGHVDAEKVTEEIARIRMVEPYTSIDSPNRFPEFSDLTSLFEFIEQVREHSGKPVGMKIVVGSHFEADELAQQIRDTGKGPDFITIDGGEGGTGASYQELTDSVGLPIKSALPLVDNALKKYGVRDPVKIIASGKLYSPDRVAIALAMGADMVNIARAFMITVGCIQTLKCASNICPVGVATTDPDLQKALVVDEKKYRTANYLVTMRKGLFRVAAAAGLDSPVHFKREHVVYKDEKGKTWSLDDIYQSMIDPGGEGSMNA</sequence>
<dbReference type="CDD" id="cd02808">
    <property type="entry name" value="GltS_FMN"/>
    <property type="match status" value="1"/>
</dbReference>
<dbReference type="InterPro" id="IPR013785">
    <property type="entry name" value="Aldolase_TIM"/>
</dbReference>
<comment type="caution">
    <text evidence="5">The sequence shown here is derived from an EMBL/GenBank/DDBJ whole genome shotgun (WGS) entry which is preliminary data.</text>
</comment>
<name>A0ABW3ZSA8_9BACI</name>
<keyword evidence="3" id="KW-0812">Transmembrane</keyword>
<dbReference type="InterPro" id="IPR024188">
    <property type="entry name" value="GltB"/>
</dbReference>
<evidence type="ECO:0000313" key="5">
    <source>
        <dbReference type="EMBL" id="MFD1361226.1"/>
    </source>
</evidence>
<keyword evidence="3" id="KW-0472">Membrane</keyword>
<evidence type="ECO:0000313" key="6">
    <source>
        <dbReference type="Proteomes" id="UP001597178"/>
    </source>
</evidence>
<evidence type="ECO:0000256" key="3">
    <source>
        <dbReference type="SAM" id="Phobius"/>
    </source>
</evidence>
<dbReference type="InterPro" id="IPR027283">
    <property type="entry name" value="YerD"/>
</dbReference>
<feature type="transmembrane region" description="Helical" evidence="3">
    <location>
        <begin position="6"/>
        <end position="31"/>
    </location>
</feature>
<evidence type="ECO:0000259" key="4">
    <source>
        <dbReference type="Pfam" id="PF01645"/>
    </source>
</evidence>
<dbReference type="PIRSF" id="PIRSF006429">
    <property type="entry name" value="GOGAT_lg_2"/>
    <property type="match status" value="1"/>
</dbReference>
<reference evidence="6" key="1">
    <citation type="journal article" date="2019" name="Int. J. Syst. Evol. Microbiol.">
        <title>The Global Catalogue of Microorganisms (GCM) 10K type strain sequencing project: providing services to taxonomists for standard genome sequencing and annotation.</title>
        <authorList>
            <consortium name="The Broad Institute Genomics Platform"/>
            <consortium name="The Broad Institute Genome Sequencing Center for Infectious Disease"/>
            <person name="Wu L."/>
            <person name="Ma J."/>
        </authorList>
    </citation>
    <scope>NUCLEOTIDE SEQUENCE [LARGE SCALE GENOMIC DNA]</scope>
    <source>
        <strain evidence="6">CCUG 54822</strain>
    </source>
</reference>
<dbReference type="Pfam" id="PF01645">
    <property type="entry name" value="Glu_synthase"/>
    <property type="match status" value="1"/>
</dbReference>
<dbReference type="SUPFAM" id="SSF51395">
    <property type="entry name" value="FMN-linked oxidoreductases"/>
    <property type="match status" value="1"/>
</dbReference>
<comment type="similarity">
    <text evidence="1 2">Belongs to the glutamate synthase family.</text>
</comment>
<keyword evidence="3" id="KW-1133">Transmembrane helix</keyword>
<dbReference type="InterPro" id="IPR002932">
    <property type="entry name" value="Glu_synthdom"/>
</dbReference>
<proteinExistence type="inferred from homology"/>
<dbReference type="Gene3D" id="3.20.20.70">
    <property type="entry name" value="Aldolase class I"/>
    <property type="match status" value="1"/>
</dbReference>
<feature type="domain" description="Glutamate synthase" evidence="4">
    <location>
        <begin position="144"/>
        <end position="497"/>
    </location>
</feature>
<organism evidence="5 6">
    <name type="scientific">Lentibacillus salinarum</name>
    <dbReference type="NCBI Taxonomy" id="446820"/>
    <lineage>
        <taxon>Bacteria</taxon>
        <taxon>Bacillati</taxon>
        <taxon>Bacillota</taxon>
        <taxon>Bacilli</taxon>
        <taxon>Bacillales</taxon>
        <taxon>Bacillaceae</taxon>
        <taxon>Lentibacillus</taxon>
    </lineage>
</organism>
<protein>
    <submittedName>
        <fullName evidence="5">FMN-binding glutamate synthase family protein</fullName>
    </submittedName>
</protein>
<dbReference type="EMBL" id="JBHTNH010000008">
    <property type="protein sequence ID" value="MFD1361226.1"/>
    <property type="molecule type" value="Genomic_DNA"/>
</dbReference>
<dbReference type="PIRSF" id="PIRSF500060">
    <property type="entry name" value="UCP500060"/>
    <property type="match status" value="1"/>
</dbReference>
<keyword evidence="6" id="KW-1185">Reference proteome</keyword>
<accession>A0ABW3ZSA8</accession>
<gene>
    <name evidence="5" type="ORF">ACFQ4A_06025</name>
</gene>